<protein>
    <recommendedName>
        <fullName evidence="3">Exo_endo_phos domain-containing protein</fullName>
    </recommendedName>
</protein>
<sequence length="126" mass="14661">MGDFNVTRLGTEHTSSHIITKAMHDFNKVIQTAELEDLRSSGLFYTWRNMRSGAGAISKKLNRAMGKWHWFNSMGDTYAHFHPPGISDHSPITIQMRRIQQYRGRPFKFLNFWAKNEEFLQVVCLA</sequence>
<evidence type="ECO:0000313" key="1">
    <source>
        <dbReference type="EMBL" id="GAV62978.1"/>
    </source>
</evidence>
<accession>A0A1Q3B4Q8</accession>
<dbReference type="EMBL" id="BDDD01000286">
    <property type="protein sequence ID" value="GAV62978.1"/>
    <property type="molecule type" value="Genomic_DNA"/>
</dbReference>
<comment type="caution">
    <text evidence="1">The sequence shown here is derived from an EMBL/GenBank/DDBJ whole genome shotgun (WGS) entry which is preliminary data.</text>
</comment>
<organism evidence="1 2">
    <name type="scientific">Cephalotus follicularis</name>
    <name type="common">Albany pitcher plant</name>
    <dbReference type="NCBI Taxonomy" id="3775"/>
    <lineage>
        <taxon>Eukaryota</taxon>
        <taxon>Viridiplantae</taxon>
        <taxon>Streptophyta</taxon>
        <taxon>Embryophyta</taxon>
        <taxon>Tracheophyta</taxon>
        <taxon>Spermatophyta</taxon>
        <taxon>Magnoliopsida</taxon>
        <taxon>eudicotyledons</taxon>
        <taxon>Gunneridae</taxon>
        <taxon>Pentapetalae</taxon>
        <taxon>rosids</taxon>
        <taxon>fabids</taxon>
        <taxon>Oxalidales</taxon>
        <taxon>Cephalotaceae</taxon>
        <taxon>Cephalotus</taxon>
    </lineage>
</organism>
<dbReference type="Proteomes" id="UP000187406">
    <property type="component" value="Unassembled WGS sequence"/>
</dbReference>
<evidence type="ECO:0008006" key="3">
    <source>
        <dbReference type="Google" id="ProtNLM"/>
    </source>
</evidence>
<keyword evidence="2" id="KW-1185">Reference proteome</keyword>
<dbReference type="InterPro" id="IPR036691">
    <property type="entry name" value="Endo/exonu/phosph_ase_sf"/>
</dbReference>
<dbReference type="Gene3D" id="3.60.10.10">
    <property type="entry name" value="Endonuclease/exonuclease/phosphatase"/>
    <property type="match status" value="1"/>
</dbReference>
<dbReference type="PANTHER" id="PTHR33710">
    <property type="entry name" value="BNAC02G09200D PROTEIN"/>
    <property type="match status" value="1"/>
</dbReference>
<proteinExistence type="predicted"/>
<dbReference type="InParanoid" id="A0A1Q3B4Q8"/>
<dbReference type="AlphaFoldDB" id="A0A1Q3B4Q8"/>
<dbReference type="PANTHER" id="PTHR33710:SF79">
    <property type="entry name" value="OS06G0205337 PROTEIN"/>
    <property type="match status" value="1"/>
</dbReference>
<reference evidence="2" key="1">
    <citation type="submission" date="2016-04" db="EMBL/GenBank/DDBJ databases">
        <title>Cephalotus genome sequencing.</title>
        <authorList>
            <person name="Fukushima K."/>
            <person name="Hasebe M."/>
            <person name="Fang X."/>
        </authorList>
    </citation>
    <scope>NUCLEOTIDE SEQUENCE [LARGE SCALE GENOMIC DNA]</scope>
    <source>
        <strain evidence="2">cv. St1</strain>
    </source>
</reference>
<dbReference type="SUPFAM" id="SSF56219">
    <property type="entry name" value="DNase I-like"/>
    <property type="match status" value="1"/>
</dbReference>
<name>A0A1Q3B4Q8_CEPFO</name>
<evidence type="ECO:0000313" key="2">
    <source>
        <dbReference type="Proteomes" id="UP000187406"/>
    </source>
</evidence>
<gene>
    <name evidence="1" type="ORF">CFOL_v3_06500</name>
</gene>
<dbReference type="OrthoDB" id="1302012at2759"/>